<evidence type="ECO:0000313" key="1">
    <source>
        <dbReference type="EMBL" id="KAI4591373.1"/>
    </source>
</evidence>
<accession>A0ACB9VNP7</accession>
<evidence type="ECO:0000313" key="2">
    <source>
        <dbReference type="Proteomes" id="UP001057279"/>
    </source>
</evidence>
<gene>
    <name evidence="1" type="ORF">MJG53_020382</name>
</gene>
<sequence>MAISPGSDAAFSGQKPTRSESPRSKKFLLTEEEIFYMNCRAAYLTVFKSSLDNIISKDQLYLALQHAGRNPSQKTINKYWTPQTAKLNFDDFCIILRKEKPTSKAELLKSFKQLDVNDNGSILHTDLYKLLTKKGEKMTREEVNAIINLADVNADGKFDYIKFCKLYMATNEQCLKTALEKLEVDSKLRRQQFGSHMEGSPERDPSPVPKASPRIIRKTDQESFSNKGIYFSEWQGVQSKGCFFLEEDGEIISHQYKMQIAQRSLVYITIKPLNLRKPSPWLSVDTALYILKENESQANLQLLCFTELRNRETFGWTGELGPGIYWLVPSTTGCRLRKEIKPVTEEAQLVYRDETGELFLTQEFRSTLSDIFEVIDLDGNGLLSLEEYNFFELRTSGEKCDEDAWAVCRENFDTKKNELTRQGFMDLNLMEANDREGDPRDLWVTLHSMGYNKALELTEACPFVIDIYADKCKPRIKAVHMEACSGQLEKAICKSVLNKGNAKVMDGYENIIIYTYKRDTWITSVIENKSDNKVIIHINNELSRNCVNNRGLDIFAVEVAPKSTMV</sequence>
<comment type="caution">
    <text evidence="1">The sequence shown here is derived from an EMBL/GenBank/DDBJ whole genome shotgun (WGS) entry which is preliminary data.</text>
</comment>
<proteinExistence type="predicted"/>
<name>A0ACB9VNP7_9CETA</name>
<reference evidence="1" key="1">
    <citation type="submission" date="2022-03" db="EMBL/GenBank/DDBJ databases">
        <title>Genomic analyses of argali, domestic sheep and their hybrids provide insights into chromosomal evolution, heterosis and genetic basis of agronomic traits.</title>
        <authorList>
            <person name="Li M."/>
        </authorList>
    </citation>
    <scope>NUCLEOTIDE SEQUENCE</scope>
    <source>
        <strain evidence="1">F1 hybrid</strain>
    </source>
</reference>
<dbReference type="EMBL" id="CM043026">
    <property type="protein sequence ID" value="KAI4591373.1"/>
    <property type="molecule type" value="Genomic_DNA"/>
</dbReference>
<keyword evidence="2" id="KW-1185">Reference proteome</keyword>
<organism evidence="1 2">
    <name type="scientific">Ovis ammon polii x Ovis aries</name>
    <dbReference type="NCBI Taxonomy" id="2918886"/>
    <lineage>
        <taxon>Eukaryota</taxon>
        <taxon>Metazoa</taxon>
        <taxon>Chordata</taxon>
        <taxon>Craniata</taxon>
        <taxon>Vertebrata</taxon>
        <taxon>Euteleostomi</taxon>
        <taxon>Mammalia</taxon>
        <taxon>Eutheria</taxon>
        <taxon>Laurasiatheria</taxon>
        <taxon>Artiodactyla</taxon>
        <taxon>Ruminantia</taxon>
        <taxon>Pecora</taxon>
        <taxon>Bovidae</taxon>
        <taxon>Caprinae</taxon>
        <taxon>Ovis</taxon>
    </lineage>
</organism>
<protein>
    <submittedName>
        <fullName evidence="1">Uncharacterized protein</fullName>
    </submittedName>
</protein>
<dbReference type="Proteomes" id="UP001057279">
    <property type="component" value="Linkage Group LG01"/>
</dbReference>
<feature type="non-terminal residue" evidence="1">
    <location>
        <position position="566"/>
    </location>
</feature>